<reference evidence="2 3" key="1">
    <citation type="journal article" date="2015" name="Infect. Genet. Evol.">
        <title>Genomic sequences of six botulinum neurotoxin-producing strains representing three clostridial species illustrate the mobility and diversity of botulinum neurotoxin genes.</title>
        <authorList>
            <person name="Smith T.J."/>
            <person name="Hill K.K."/>
            <person name="Xie G."/>
            <person name="Foley B.T."/>
            <person name="Williamson C.H."/>
            <person name="Foster J.T."/>
            <person name="Johnson S.L."/>
            <person name="Chertkov O."/>
            <person name="Teshima H."/>
            <person name="Gibbons H.S."/>
            <person name="Johnsky L.A."/>
            <person name="Karavis M.A."/>
            <person name="Smith L.A."/>
        </authorList>
    </citation>
    <scope>NUCLEOTIDE SEQUENCE [LARGE SCALE GENOMIC DNA]</scope>
    <source>
        <strain evidence="2 3">Sullivan</strain>
    </source>
</reference>
<dbReference type="Pfam" id="PF00563">
    <property type="entry name" value="EAL"/>
    <property type="match status" value="1"/>
</dbReference>
<dbReference type="SMART" id="SM00052">
    <property type="entry name" value="EAL"/>
    <property type="match status" value="1"/>
</dbReference>
<dbReference type="Gene3D" id="3.20.20.450">
    <property type="entry name" value="EAL domain"/>
    <property type="match status" value="1"/>
</dbReference>
<dbReference type="InterPro" id="IPR001633">
    <property type="entry name" value="EAL_dom"/>
</dbReference>
<evidence type="ECO:0000313" key="2">
    <source>
        <dbReference type="EMBL" id="AIY85038.1"/>
    </source>
</evidence>
<sequence length="239" mass="28329">MLLNEIKEMRVVYQPKINLKTKKIESVEVLARFFDKDGMVLNTDKVIGLVKNIKDMRSLTNVVIEKTVKDMENIKFYNKINFSINISSIEIEDNDFKTWINNIILKYDKKYLSKLEFEITEKYEIRNEEKMKERIEYLRRCGFKVAFDDIGAGYNTFEVIDNYNIDFIKIDRSLVKNINKYNKLIINNIKKAHLLGKKVIAEGIENENTYYMLRLANCDLGQGFYFYKPMDFKSLNSII</sequence>
<dbReference type="HOGENOM" id="CLU_000445_70_50_9"/>
<dbReference type="GO" id="GO:0071111">
    <property type="term" value="F:cyclic-guanylate-specific phosphodiesterase activity"/>
    <property type="evidence" value="ECO:0007669"/>
    <property type="project" value="InterPro"/>
</dbReference>
<dbReference type="OrthoDB" id="9813903at2"/>
<dbReference type="SUPFAM" id="SSF141868">
    <property type="entry name" value="EAL domain-like"/>
    <property type="match status" value="1"/>
</dbReference>
<gene>
    <name evidence="2" type="ORF">U729_754</name>
</gene>
<dbReference type="EMBL" id="CP006905">
    <property type="protein sequence ID" value="AIY85038.1"/>
    <property type="molecule type" value="Genomic_DNA"/>
</dbReference>
<protein>
    <submittedName>
        <fullName evidence="2">EAL domain protein</fullName>
    </submittedName>
</protein>
<dbReference type="AlphaFoldDB" id="A0A0A7FZJ5"/>
<dbReference type="PANTHER" id="PTHR33121:SF71">
    <property type="entry name" value="OXYGEN SENSOR PROTEIN DOSP"/>
    <property type="match status" value="1"/>
</dbReference>
<dbReference type="CDD" id="cd01948">
    <property type="entry name" value="EAL"/>
    <property type="match status" value="1"/>
</dbReference>
<dbReference type="RefSeq" id="WP_039311766.1">
    <property type="nucleotide sequence ID" value="NZ_CP006905.1"/>
</dbReference>
<dbReference type="InterPro" id="IPR050706">
    <property type="entry name" value="Cyclic-di-GMP_PDE-like"/>
</dbReference>
<dbReference type="KEGG" id="cbv:U729_754"/>
<dbReference type="PANTHER" id="PTHR33121">
    <property type="entry name" value="CYCLIC DI-GMP PHOSPHODIESTERASE PDEF"/>
    <property type="match status" value="1"/>
</dbReference>
<feature type="domain" description="EAL" evidence="1">
    <location>
        <begin position="1"/>
        <end position="239"/>
    </location>
</feature>
<accession>A0A0A7FZJ5</accession>
<dbReference type="InterPro" id="IPR035919">
    <property type="entry name" value="EAL_sf"/>
</dbReference>
<dbReference type="Proteomes" id="UP000030635">
    <property type="component" value="Chromosome"/>
</dbReference>
<evidence type="ECO:0000259" key="1">
    <source>
        <dbReference type="PROSITE" id="PS50883"/>
    </source>
</evidence>
<dbReference type="PROSITE" id="PS50883">
    <property type="entry name" value="EAL"/>
    <property type="match status" value="1"/>
</dbReference>
<keyword evidence="3" id="KW-1185">Reference proteome</keyword>
<evidence type="ECO:0000313" key="3">
    <source>
        <dbReference type="Proteomes" id="UP000030635"/>
    </source>
</evidence>
<proteinExistence type="predicted"/>
<dbReference type="eggNOG" id="COG5001">
    <property type="taxonomic scope" value="Bacteria"/>
</dbReference>
<organism evidence="2 3">
    <name type="scientific">Clostridium baratii str. Sullivan</name>
    <dbReference type="NCBI Taxonomy" id="1415775"/>
    <lineage>
        <taxon>Bacteria</taxon>
        <taxon>Bacillati</taxon>
        <taxon>Bacillota</taxon>
        <taxon>Clostridia</taxon>
        <taxon>Eubacteriales</taxon>
        <taxon>Clostridiaceae</taxon>
        <taxon>Clostridium</taxon>
    </lineage>
</organism>
<name>A0A0A7FZJ5_9CLOT</name>
<dbReference type="STRING" id="1561.NPD11_2251"/>